<accession>A0A7S4USD4</accession>
<dbReference type="Gene3D" id="1.10.287.110">
    <property type="entry name" value="DnaJ domain"/>
    <property type="match status" value="1"/>
</dbReference>
<dbReference type="InterPro" id="IPR036869">
    <property type="entry name" value="J_dom_sf"/>
</dbReference>
<evidence type="ECO:0000313" key="2">
    <source>
        <dbReference type="EMBL" id="CAE4569337.1"/>
    </source>
</evidence>
<organism evidence="2">
    <name type="scientific">Alexandrium monilatum</name>
    <dbReference type="NCBI Taxonomy" id="311494"/>
    <lineage>
        <taxon>Eukaryota</taxon>
        <taxon>Sar</taxon>
        <taxon>Alveolata</taxon>
        <taxon>Dinophyceae</taxon>
        <taxon>Gonyaulacales</taxon>
        <taxon>Pyrocystaceae</taxon>
        <taxon>Alexandrium</taxon>
    </lineage>
</organism>
<dbReference type="CDD" id="cd06257">
    <property type="entry name" value="DnaJ"/>
    <property type="match status" value="1"/>
</dbReference>
<dbReference type="SUPFAM" id="SSF46565">
    <property type="entry name" value="Chaperone J-domain"/>
    <property type="match status" value="1"/>
</dbReference>
<reference evidence="2" key="1">
    <citation type="submission" date="2021-01" db="EMBL/GenBank/DDBJ databases">
        <authorList>
            <person name="Corre E."/>
            <person name="Pelletier E."/>
            <person name="Niang G."/>
            <person name="Scheremetjew M."/>
            <person name="Finn R."/>
            <person name="Kale V."/>
            <person name="Holt S."/>
            <person name="Cochrane G."/>
            <person name="Meng A."/>
            <person name="Brown T."/>
            <person name="Cohen L."/>
        </authorList>
    </citation>
    <scope>NUCLEOTIDE SEQUENCE</scope>
    <source>
        <strain evidence="2">CCMP3105</strain>
    </source>
</reference>
<name>A0A7S4USD4_9DINO</name>
<dbReference type="PROSITE" id="PS50076">
    <property type="entry name" value="DNAJ_2"/>
    <property type="match status" value="1"/>
</dbReference>
<proteinExistence type="predicted"/>
<dbReference type="Pfam" id="PF00226">
    <property type="entry name" value="DnaJ"/>
    <property type="match status" value="1"/>
</dbReference>
<feature type="domain" description="J" evidence="1">
    <location>
        <begin position="130"/>
        <end position="187"/>
    </location>
</feature>
<evidence type="ECO:0000259" key="1">
    <source>
        <dbReference type="PROSITE" id="PS50076"/>
    </source>
</evidence>
<dbReference type="SMART" id="SM00271">
    <property type="entry name" value="DnaJ"/>
    <property type="match status" value="1"/>
</dbReference>
<gene>
    <name evidence="2" type="ORF">AMON00008_LOCUS8956</name>
</gene>
<dbReference type="InterPro" id="IPR001623">
    <property type="entry name" value="DnaJ_domain"/>
</dbReference>
<dbReference type="AlphaFoldDB" id="A0A7S4USD4"/>
<protein>
    <recommendedName>
        <fullName evidence="1">J domain-containing protein</fullName>
    </recommendedName>
</protein>
<dbReference type="EMBL" id="HBNR01013867">
    <property type="protein sequence ID" value="CAE4569337.1"/>
    <property type="molecule type" value="Transcribed_RNA"/>
</dbReference>
<sequence length="192" mass="20959">MAGVSAGAHCGAPHPCLDENIEEVSVGGLLDDSSRLGESMTIRRVEGMISSMLGSHPDADVLVPLALLEVATDEKHRLALEAVVEDSRLFREYVFKMVSAVVPPEAPDEAPVEDDARPVSPGHRRRICTQVNTRLDETSEELGRVPRAEVRKAYLQLAKHYHPDKGGDKDMFVTLQAAYELLRTDSQGSSTV</sequence>